<feature type="region of interest" description="Disordered" evidence="1">
    <location>
        <begin position="1"/>
        <end position="55"/>
    </location>
</feature>
<keyword evidence="3" id="KW-1185">Reference proteome</keyword>
<dbReference type="AlphaFoldDB" id="A0A1E1MLA9"/>
<dbReference type="Proteomes" id="UP000177625">
    <property type="component" value="Unassembled WGS sequence"/>
</dbReference>
<name>A0A1E1MLA9_RHYSE</name>
<gene>
    <name evidence="2" type="ORF">RSE6_10754</name>
</gene>
<reference evidence="3" key="1">
    <citation type="submission" date="2016-03" db="EMBL/GenBank/DDBJ databases">
        <authorList>
            <person name="Guldener U."/>
        </authorList>
    </citation>
    <scope>NUCLEOTIDE SEQUENCE [LARGE SCALE GENOMIC DNA]</scope>
</reference>
<feature type="region of interest" description="Disordered" evidence="1">
    <location>
        <begin position="1022"/>
        <end position="1085"/>
    </location>
</feature>
<protein>
    <submittedName>
        <fullName evidence="2">Uncharacterized protein</fullName>
    </submittedName>
</protein>
<feature type="compositionally biased region" description="Basic and acidic residues" evidence="1">
    <location>
        <begin position="757"/>
        <end position="776"/>
    </location>
</feature>
<feature type="region of interest" description="Disordered" evidence="1">
    <location>
        <begin position="742"/>
        <end position="777"/>
    </location>
</feature>
<evidence type="ECO:0000256" key="1">
    <source>
        <dbReference type="SAM" id="MobiDB-lite"/>
    </source>
</evidence>
<evidence type="ECO:0000313" key="2">
    <source>
        <dbReference type="EMBL" id="CZT49857.1"/>
    </source>
</evidence>
<feature type="region of interest" description="Disordered" evidence="1">
    <location>
        <begin position="175"/>
        <end position="197"/>
    </location>
</feature>
<feature type="region of interest" description="Disordered" evidence="1">
    <location>
        <begin position="808"/>
        <end position="833"/>
    </location>
</feature>
<sequence length="1099" mass="120401">MASTPSPRHQTTHHIPGVPLTYNNTSANTPPYQPYTPPKSPHDHIHHQESFSSYSPQTNSQQIRVLQETINRLQLVDSSRAEAITEQKIEIAVLKNDLYHAKQKVDDKEAVINSLGIVIGSITRGASVAALPQALEATRTTQALDSESKISALETEIEHYRKSDRRLRSRIQNLEREAEARGHGKERENDAGSYDREHKVRVREDGWVDCDRIAQRQASEKGKGNLIEGDVGLGSGSANPPQSQQEYHHTIEAGLTASQLIGSWGEDFHANLPNIPNTPATGQSFNPVNADVGMCSLEDFLDNDGYPAPLNFPPPLSGRLSTIPSTASNNFPPSITAQSSSLTIDAQFPRIEEDERHIDEQIKENQEAMAQFSNMPTPGVIRTGFQREGTFRGQDYDKMKVIQPLQNFGRFAPRNFGSQPCQSRRGPPTGPRAMLEPSLDKSFDHNLWDDSQDLNGAVEAHMRAANGRGDTRFPDLFRYGIQYIPVETDSNYLRTVTISNLPLGTTVLNVLARVRGGEVLSATIVKMGLIAPETLQARVVFKHEAAAEEYANYASSHPICFDDDAISEVTVVSTPTYPISAKTQSRLREQTRCLSIPCIPHNFSPNALEYNLACGNGHRAQGLIDMYVDSAYTLHLEFSSIELANSAWNILQSRSNYRGIQCHWEADSCAGDVEELKLEVPPRPKMLPDNWSENRGGVDFDGVVGGARKTLAALEKQEVIIPDLAAVKLKATSWADEVNDEFEDEDFTKTGGAKGRAVGENEFRDSGSGGEGKKPASDFVMHSVDLATSQIGVESPEIIQGQLRKASAWNNSQENKPSSSSKHQNTTTIGASQSTTVQATTKLTVLTVDRELQATLNASNTNKDLATPTSNSSSTFTAATPALPSQNCSFGLAGSKYSSPTPDFVDTVRSPRSFNRSTSSLTFDSPSVPDLGSIQNLVSDEPASKKQRFSYSPPRVDLDDLIKSARSILASQGVGGGYVREEMDNRVEVESEEVGEKEVEMATKPRVQLFKWFKPSSVADEKRGCGGAEEEVDELNLESRAKKLSDASNSPSPTAPVEQEVIEEKVVNPDEVDLEDENEDDGSAEETLKFCKAVFGLDL</sequence>
<dbReference type="EMBL" id="FJVC01000396">
    <property type="protein sequence ID" value="CZT49857.1"/>
    <property type="molecule type" value="Genomic_DNA"/>
</dbReference>
<feature type="region of interest" description="Disordered" evidence="1">
    <location>
        <begin position="859"/>
        <end position="878"/>
    </location>
</feature>
<evidence type="ECO:0000313" key="3">
    <source>
        <dbReference type="Proteomes" id="UP000177625"/>
    </source>
</evidence>
<feature type="region of interest" description="Disordered" evidence="1">
    <location>
        <begin position="219"/>
        <end position="244"/>
    </location>
</feature>
<organism evidence="2 3">
    <name type="scientific">Rhynchosporium secalis</name>
    <name type="common">Barley scald fungus</name>
    <dbReference type="NCBI Taxonomy" id="38038"/>
    <lineage>
        <taxon>Eukaryota</taxon>
        <taxon>Fungi</taxon>
        <taxon>Dikarya</taxon>
        <taxon>Ascomycota</taxon>
        <taxon>Pezizomycotina</taxon>
        <taxon>Leotiomycetes</taxon>
        <taxon>Helotiales</taxon>
        <taxon>Ploettnerulaceae</taxon>
        <taxon>Rhynchosporium</taxon>
    </lineage>
</organism>
<accession>A0A1E1MLA9</accession>
<feature type="compositionally biased region" description="Acidic residues" evidence="1">
    <location>
        <begin position="1070"/>
        <end position="1084"/>
    </location>
</feature>
<feature type="compositionally biased region" description="Low complexity" evidence="1">
    <location>
        <begin position="866"/>
        <end position="878"/>
    </location>
</feature>
<feature type="region of interest" description="Disordered" evidence="1">
    <location>
        <begin position="412"/>
        <end position="432"/>
    </location>
</feature>
<proteinExistence type="predicted"/>
<feature type="compositionally biased region" description="Basic and acidic residues" evidence="1">
    <location>
        <begin position="40"/>
        <end position="49"/>
    </location>
</feature>